<accession>A0A7S0G5X7</accession>
<gene>
    <name evidence="1" type="ORF">RMAR0315_LOCUS13739</name>
</gene>
<evidence type="ECO:0000313" key="1">
    <source>
        <dbReference type="EMBL" id="CAD8403730.1"/>
    </source>
</evidence>
<dbReference type="EMBL" id="HBEK01025012">
    <property type="protein sequence ID" value="CAD8403730.1"/>
    <property type="molecule type" value="Transcribed_RNA"/>
</dbReference>
<reference evidence="1" key="1">
    <citation type="submission" date="2021-01" db="EMBL/GenBank/DDBJ databases">
        <authorList>
            <person name="Corre E."/>
            <person name="Pelletier E."/>
            <person name="Niang G."/>
            <person name="Scheremetjew M."/>
            <person name="Finn R."/>
            <person name="Kale V."/>
            <person name="Holt S."/>
            <person name="Cochrane G."/>
            <person name="Meng A."/>
            <person name="Brown T."/>
            <person name="Cohen L."/>
        </authorList>
    </citation>
    <scope>NUCLEOTIDE SEQUENCE</scope>
    <source>
        <strain evidence="1">UTEX LB 2760</strain>
    </source>
</reference>
<sequence length="105" mass="12254">MQWFRSDNSFLWLPIYPSDFEMNYDNLENEAERLISLDREAFDAELASSTQARLRELYSAEGPSMKRYLSQPVLIIPDSQVEKNLLAEVEDCAALLRAKELFFKN</sequence>
<name>A0A7S0G5X7_9RHOD</name>
<proteinExistence type="predicted"/>
<organism evidence="1">
    <name type="scientific">Rhodosorus marinus</name>
    <dbReference type="NCBI Taxonomy" id="101924"/>
    <lineage>
        <taxon>Eukaryota</taxon>
        <taxon>Rhodophyta</taxon>
        <taxon>Stylonematophyceae</taxon>
        <taxon>Stylonematales</taxon>
        <taxon>Stylonemataceae</taxon>
        <taxon>Rhodosorus</taxon>
    </lineage>
</organism>
<dbReference type="AlphaFoldDB" id="A0A7S0G5X7"/>
<protein>
    <submittedName>
        <fullName evidence="1">Uncharacterized protein</fullName>
    </submittedName>
</protein>